<sequence>MRHSHETFQHLLNRYIKYYFYGIIVLLIVFIFTYSPFVLGLIIGTLGSLINTFTFEYYLEKAKRKTIYIYQRATFGYLIVILSCCIWYFYKDQINIIGVVIGLMISYVLIVFKPFIHKK</sequence>
<dbReference type="AlphaFoldDB" id="A0A939NGC8"/>
<evidence type="ECO:0000256" key="3">
    <source>
        <dbReference type="ARBA" id="ARBA00022692"/>
    </source>
</evidence>
<feature type="transmembrane region" description="Helical" evidence="6">
    <location>
        <begin position="41"/>
        <end position="59"/>
    </location>
</feature>
<feature type="transmembrane region" description="Helical" evidence="6">
    <location>
        <begin position="71"/>
        <end position="90"/>
    </location>
</feature>
<organism evidence="7">
    <name type="scientific">Staphylococcus xylosus</name>
    <dbReference type="NCBI Taxonomy" id="1288"/>
    <lineage>
        <taxon>Bacteria</taxon>
        <taxon>Bacillati</taxon>
        <taxon>Bacillota</taxon>
        <taxon>Bacilli</taxon>
        <taxon>Bacillales</taxon>
        <taxon>Staphylococcaceae</taxon>
        <taxon>Staphylococcus</taxon>
    </lineage>
</organism>
<comment type="caution">
    <text evidence="7">The sequence shown here is derived from an EMBL/GenBank/DDBJ whole genome shotgun (WGS) entry which is preliminary data.</text>
</comment>
<accession>A0A939NGC8</accession>
<proteinExistence type="predicted"/>
<gene>
    <name evidence="7" type="ORF">J4710_10745</name>
</gene>
<evidence type="ECO:0000256" key="5">
    <source>
        <dbReference type="ARBA" id="ARBA00023136"/>
    </source>
</evidence>
<evidence type="ECO:0000256" key="1">
    <source>
        <dbReference type="ARBA" id="ARBA00004651"/>
    </source>
</evidence>
<feature type="transmembrane region" description="Helical" evidence="6">
    <location>
        <begin position="18"/>
        <end position="35"/>
    </location>
</feature>
<dbReference type="EMBL" id="JAGETT010000107">
    <property type="protein sequence ID" value="MBO1920051.1"/>
    <property type="molecule type" value="Genomic_DNA"/>
</dbReference>
<dbReference type="InterPro" id="IPR005598">
    <property type="entry name" value="ATP_synth_I"/>
</dbReference>
<dbReference type="GO" id="GO:0005886">
    <property type="term" value="C:plasma membrane"/>
    <property type="evidence" value="ECO:0007669"/>
    <property type="project" value="UniProtKB-SubCell"/>
</dbReference>
<keyword evidence="2" id="KW-1003">Cell membrane</keyword>
<keyword evidence="3 6" id="KW-0812">Transmembrane</keyword>
<dbReference type="Pfam" id="PF03899">
    <property type="entry name" value="ATP-synt_I"/>
    <property type="match status" value="1"/>
</dbReference>
<name>A0A939NGC8_STAXY</name>
<keyword evidence="4 6" id="KW-1133">Transmembrane helix</keyword>
<protein>
    <submittedName>
        <fullName evidence="7">ATP synthase subunit I</fullName>
    </submittedName>
</protein>
<keyword evidence="5 6" id="KW-0472">Membrane</keyword>
<feature type="transmembrane region" description="Helical" evidence="6">
    <location>
        <begin position="96"/>
        <end position="116"/>
    </location>
</feature>
<evidence type="ECO:0000256" key="2">
    <source>
        <dbReference type="ARBA" id="ARBA00022475"/>
    </source>
</evidence>
<evidence type="ECO:0000256" key="6">
    <source>
        <dbReference type="SAM" id="Phobius"/>
    </source>
</evidence>
<evidence type="ECO:0000256" key="4">
    <source>
        <dbReference type="ARBA" id="ARBA00022989"/>
    </source>
</evidence>
<reference evidence="7" key="1">
    <citation type="submission" date="2021-03" db="EMBL/GenBank/DDBJ databases">
        <title>Molecular epidemiology and mechanisms of colistin and carbapenem resistance in Enterobacteriaceae from clinical isolates, the environment and porcine samples in Pretoria, South Africa.</title>
        <authorList>
            <person name="Bogoshi D."/>
            <person name="Mbelle N.M."/>
            <person name="Naidoo V."/>
            <person name="Osei Sekyere J."/>
        </authorList>
    </citation>
    <scope>NUCLEOTIDE SEQUENCE</scope>
    <source>
        <strain evidence="7">ESB009</strain>
    </source>
</reference>
<comment type="subcellular location">
    <subcellularLocation>
        <location evidence="1">Cell membrane</location>
        <topology evidence="1">Multi-pass membrane protein</topology>
    </subcellularLocation>
</comment>
<evidence type="ECO:0000313" key="7">
    <source>
        <dbReference type="EMBL" id="MBO1920051.1"/>
    </source>
</evidence>